<dbReference type="Pfam" id="PF11867">
    <property type="entry name" value="T1RH-like_C"/>
    <property type="match status" value="1"/>
</dbReference>
<proteinExistence type="predicted"/>
<name>A0A1C2IQE4_ACITH</name>
<dbReference type="InterPro" id="IPR021810">
    <property type="entry name" value="T1RH-like_C"/>
</dbReference>
<feature type="domain" description="Type I restriction enzyme HindI endonuclease subunit-like C-terminal" evidence="1">
    <location>
        <begin position="32"/>
        <end position="79"/>
    </location>
</feature>
<organism evidence="2 3">
    <name type="scientific">Acidithiobacillus thiooxidans</name>
    <name type="common">Thiobacillus thiooxidans</name>
    <dbReference type="NCBI Taxonomy" id="930"/>
    <lineage>
        <taxon>Bacteria</taxon>
        <taxon>Pseudomonadati</taxon>
        <taxon>Pseudomonadota</taxon>
        <taxon>Acidithiobacillia</taxon>
        <taxon>Acidithiobacillales</taxon>
        <taxon>Acidithiobacillaceae</taxon>
        <taxon>Acidithiobacillus</taxon>
    </lineage>
</organism>
<evidence type="ECO:0000313" key="3">
    <source>
        <dbReference type="Proteomes" id="UP000095008"/>
    </source>
</evidence>
<protein>
    <recommendedName>
        <fullName evidence="1">Type I restriction enzyme HindI endonuclease subunit-like C-terminal domain-containing protein</fullName>
    </recommendedName>
</protein>
<evidence type="ECO:0000259" key="1">
    <source>
        <dbReference type="Pfam" id="PF11867"/>
    </source>
</evidence>
<keyword evidence="3" id="KW-1185">Reference proteome</keyword>
<accession>A0A1C2IQE4</accession>
<comment type="caution">
    <text evidence="2">The sequence shown here is derived from an EMBL/GenBank/DDBJ whole genome shotgun (WGS) entry which is preliminary data.</text>
</comment>
<dbReference type="Proteomes" id="UP000095008">
    <property type="component" value="Unassembled WGS sequence"/>
</dbReference>
<dbReference type="AlphaFoldDB" id="A0A1C2IQE4"/>
<gene>
    <name evidence="2" type="ORF">A6M23_02095</name>
</gene>
<evidence type="ECO:0000313" key="2">
    <source>
        <dbReference type="EMBL" id="OCX75561.1"/>
    </source>
</evidence>
<sequence length="80" mass="8753">MRGPVPTALPAQGKPRDPILLRASLVAGLPLTIRQLVDQSIASERVADLYAVAGIDRPDIYHLSEQFLDQLTQPPEKNLP</sequence>
<dbReference type="RefSeq" id="WP_065975198.1">
    <property type="nucleotide sequence ID" value="NZ_LWRY01000012.1"/>
</dbReference>
<dbReference type="EMBL" id="LWRY01000012">
    <property type="protein sequence ID" value="OCX75561.1"/>
    <property type="molecule type" value="Genomic_DNA"/>
</dbReference>
<reference evidence="2" key="1">
    <citation type="journal article" date="2016" name="Int. J. Mol. Sci.">
        <title>Comparative genomics of the extreme acidophile Acidithiobacillus thiooxidans reveals intraspecific divergence and niche adaptation.</title>
        <authorList>
            <person name="Zhang X."/>
            <person name="Feng X."/>
            <person name="Tao J."/>
            <person name="Ma L."/>
            <person name="Xiao Y."/>
            <person name="Liang Y."/>
            <person name="Liu X."/>
            <person name="Yin H."/>
        </authorList>
    </citation>
    <scope>NUCLEOTIDE SEQUENCE [LARGE SCALE GENOMIC DNA]</scope>
    <source>
        <strain evidence="2">DXS-W</strain>
    </source>
</reference>